<sequence length="310" mass="33948">MTPITNRAFLTYTYGNNAPVVEVSSNLATAEVPDTLSVEKISIGNYYRPDGSVVYLITITNNSDSDINITKLEDDLGKSVEFDNQIGNPLHKRLKFIEGTALISVNNENFVPIENFNFNDENGNLIFIDKKIEIIPSGSSIKILFETKVTNKADVEIGSTITNKTTAYNGPKSIGDYEDIITVDDFADVKIFKFITPENITSSKDIIYNFTMLNYGNVLAKDVVLTDTFESNAISEIVSVKVDGTNIESCVSGICTLKSDVGPCYNYDASSRKLDIRGITIPAATFVKNNITEKVTTTPGNTSVIVNAKL</sequence>
<dbReference type="Proteomes" id="UP001335720">
    <property type="component" value="Chromosome"/>
</dbReference>
<accession>A0AA48I6E0</accession>
<evidence type="ECO:0000313" key="1">
    <source>
        <dbReference type="EMBL" id="BED92919.1"/>
    </source>
</evidence>
<protein>
    <recommendedName>
        <fullName evidence="2">DUF11 domain-containing protein</fullName>
    </recommendedName>
</protein>
<dbReference type="AlphaFoldDB" id="A0AA48I6E0"/>
<reference evidence="1" key="1">
    <citation type="journal article" date="2023" name="ISME J.">
        <title>Emergence of putative energy parasites within Clostridia revealed by genome analysis of a novel endosymbiotic clade.</title>
        <authorList>
            <person name="Takahashi K."/>
            <person name="Kuwahara H."/>
            <person name="Horikawa Y."/>
            <person name="Izawa K."/>
            <person name="Kato D."/>
            <person name="Inagaki T."/>
            <person name="Yuki M."/>
            <person name="Ohkuma M."/>
            <person name="Hongoh Y."/>
        </authorList>
    </citation>
    <scope>NUCLEOTIDE SEQUENCE</scope>
    <source>
        <strain evidence="1">RsTa-C01</strain>
    </source>
</reference>
<proteinExistence type="predicted"/>
<evidence type="ECO:0008006" key="2">
    <source>
        <dbReference type="Google" id="ProtNLM"/>
    </source>
</evidence>
<dbReference type="EMBL" id="AP027925">
    <property type="protein sequence ID" value="BED92919.1"/>
    <property type="molecule type" value="Genomic_DNA"/>
</dbReference>
<organism evidence="1">
    <name type="scientific">Candidatus Paraimprobicoccus trichonymphae</name>
    <dbReference type="NCBI Taxonomy" id="3033793"/>
    <lineage>
        <taxon>Bacteria</taxon>
        <taxon>Bacillati</taxon>
        <taxon>Bacillota</taxon>
        <taxon>Clostridia</taxon>
        <taxon>Candidatus Paraimprobicoccus</taxon>
    </lineage>
</organism>
<gene>
    <name evidence="1" type="ORF">RsTaC01_0837</name>
</gene>
<name>A0AA48I6E0_9FIRM</name>
<dbReference type="KEGG" id="ptrh:RsTaC01_0837"/>